<dbReference type="RefSeq" id="WP_213668214.1">
    <property type="nucleotide sequence ID" value="NZ_JAHCDA010000001.1"/>
</dbReference>
<gene>
    <name evidence="2" type="ORF">KHU32_01125</name>
</gene>
<sequence length="297" mass="31487">MAETALALDHVGVCNMELGPMTAAYEALGFALSPIAQQSGRRTPDSEVELYGSGNRCAFLTHGYIELLAVLDPTRYDNDLGRFTSRYGGLHILALGVDDPEANLARMRRAGIPIAGVAHLQRPVEAGGPIAKFSRLPYPDAPEGRVQLIRHLTPELVWQPRWMDHANKAEALTELVLVSAEPAETAARLSKLTGLVIEPRAAGGFLLRFPGGERVAGPEAPAIETRVSILSPEDLPATLPGVEIPALPFMAGIYVKTSDGNAAVRRILAGKPVKELPGGAILVPPSLAAGAALVFHP</sequence>
<feature type="domain" description="Glyoxalase-like" evidence="1">
    <location>
        <begin position="8"/>
        <end position="192"/>
    </location>
</feature>
<dbReference type="Pfam" id="PF13468">
    <property type="entry name" value="Glyoxalase_3"/>
    <property type="match status" value="1"/>
</dbReference>
<dbReference type="EMBL" id="JAHCDA010000001">
    <property type="protein sequence ID" value="MBS7809518.1"/>
    <property type="molecule type" value="Genomic_DNA"/>
</dbReference>
<accession>A0ABS5Q7Q8</accession>
<evidence type="ECO:0000259" key="1">
    <source>
        <dbReference type="Pfam" id="PF13468"/>
    </source>
</evidence>
<evidence type="ECO:0000313" key="2">
    <source>
        <dbReference type="EMBL" id="MBS7809518.1"/>
    </source>
</evidence>
<comment type="caution">
    <text evidence="2">The sequence shown here is derived from an EMBL/GenBank/DDBJ whole genome shotgun (WGS) entry which is preliminary data.</text>
</comment>
<dbReference type="InterPro" id="IPR025870">
    <property type="entry name" value="Glyoxalase-like_dom"/>
</dbReference>
<organism evidence="2 3">
    <name type="scientific">Roseococcus pinisoli</name>
    <dbReference type="NCBI Taxonomy" id="2835040"/>
    <lineage>
        <taxon>Bacteria</taxon>
        <taxon>Pseudomonadati</taxon>
        <taxon>Pseudomonadota</taxon>
        <taxon>Alphaproteobacteria</taxon>
        <taxon>Acetobacterales</taxon>
        <taxon>Roseomonadaceae</taxon>
        <taxon>Roseococcus</taxon>
    </lineage>
</organism>
<keyword evidence="3" id="KW-1185">Reference proteome</keyword>
<protein>
    <submittedName>
        <fullName evidence="2">VOC family protein</fullName>
    </submittedName>
</protein>
<dbReference type="InterPro" id="IPR029068">
    <property type="entry name" value="Glyas_Bleomycin-R_OHBP_Dase"/>
</dbReference>
<dbReference type="Proteomes" id="UP000766336">
    <property type="component" value="Unassembled WGS sequence"/>
</dbReference>
<name>A0ABS5Q7Q8_9PROT</name>
<evidence type="ECO:0000313" key="3">
    <source>
        <dbReference type="Proteomes" id="UP000766336"/>
    </source>
</evidence>
<dbReference type="SUPFAM" id="SSF54593">
    <property type="entry name" value="Glyoxalase/Bleomycin resistance protein/Dihydroxybiphenyl dioxygenase"/>
    <property type="match status" value="1"/>
</dbReference>
<proteinExistence type="predicted"/>
<reference evidence="2 3" key="1">
    <citation type="submission" date="2021-05" db="EMBL/GenBank/DDBJ databases">
        <title>Roseococcus sp. XZZS9, whole genome shotgun sequencing project.</title>
        <authorList>
            <person name="Zhao G."/>
            <person name="Shen L."/>
        </authorList>
    </citation>
    <scope>NUCLEOTIDE SEQUENCE [LARGE SCALE GENOMIC DNA]</scope>
    <source>
        <strain evidence="2 3">XZZS9</strain>
    </source>
</reference>
<dbReference type="Gene3D" id="3.10.180.10">
    <property type="entry name" value="2,3-Dihydroxybiphenyl 1,2-Dioxygenase, domain 1"/>
    <property type="match status" value="1"/>
</dbReference>